<dbReference type="PANTHER" id="PTHR31551">
    <property type="entry name" value="PRE-MRNA-SPLICING FACTOR CWF18"/>
    <property type="match status" value="1"/>
</dbReference>
<evidence type="ECO:0000313" key="3">
    <source>
        <dbReference type="Proteomes" id="UP001287356"/>
    </source>
</evidence>
<protein>
    <submittedName>
        <fullName evidence="2">Cwf18 pre-mRNA splicing factor-domain-containing protein</fullName>
    </submittedName>
</protein>
<dbReference type="Proteomes" id="UP001287356">
    <property type="component" value="Unassembled WGS sequence"/>
</dbReference>
<reference evidence="2" key="2">
    <citation type="submission" date="2023-06" db="EMBL/GenBank/DDBJ databases">
        <authorList>
            <consortium name="Lawrence Berkeley National Laboratory"/>
            <person name="Haridas S."/>
            <person name="Hensen N."/>
            <person name="Bonometti L."/>
            <person name="Westerberg I."/>
            <person name="Brannstrom I.O."/>
            <person name="Guillou S."/>
            <person name="Cros-Aarteil S."/>
            <person name="Calhoun S."/>
            <person name="Kuo A."/>
            <person name="Mondo S."/>
            <person name="Pangilinan J."/>
            <person name="Riley R."/>
            <person name="Labutti K."/>
            <person name="Andreopoulos B."/>
            <person name="Lipzen A."/>
            <person name="Chen C."/>
            <person name="Yanf M."/>
            <person name="Daum C."/>
            <person name="Ng V."/>
            <person name="Clum A."/>
            <person name="Steindorff A."/>
            <person name="Ohm R."/>
            <person name="Martin F."/>
            <person name="Silar P."/>
            <person name="Natvig D."/>
            <person name="Lalanne C."/>
            <person name="Gautier V."/>
            <person name="Ament-Velasquez S.L."/>
            <person name="Kruys A."/>
            <person name="Hutchinson M.I."/>
            <person name="Powell A.J."/>
            <person name="Barry K."/>
            <person name="Miller A.N."/>
            <person name="Grigoriev I.V."/>
            <person name="Debuchy R."/>
            <person name="Gladieux P."/>
            <person name="Thoren M.H."/>
            <person name="Johannesson H."/>
        </authorList>
    </citation>
    <scope>NUCLEOTIDE SEQUENCE</scope>
    <source>
        <strain evidence="2">CBS 958.72</strain>
    </source>
</reference>
<dbReference type="GO" id="GO:0005684">
    <property type="term" value="C:U2-type spliceosomal complex"/>
    <property type="evidence" value="ECO:0007669"/>
    <property type="project" value="TreeGrafter"/>
</dbReference>
<proteinExistence type="predicted"/>
<accession>A0AAE0KAQ8</accession>
<feature type="region of interest" description="Disordered" evidence="1">
    <location>
        <begin position="145"/>
        <end position="167"/>
    </location>
</feature>
<dbReference type="PANTHER" id="PTHR31551:SF1">
    <property type="entry name" value="COILED-COIL DOMAIN-CONTAINING PROTEIN 12"/>
    <property type="match status" value="1"/>
</dbReference>
<reference evidence="2" key="1">
    <citation type="journal article" date="2023" name="Mol. Phylogenet. Evol.">
        <title>Genome-scale phylogeny and comparative genomics of the fungal order Sordariales.</title>
        <authorList>
            <person name="Hensen N."/>
            <person name="Bonometti L."/>
            <person name="Westerberg I."/>
            <person name="Brannstrom I.O."/>
            <person name="Guillou S."/>
            <person name="Cros-Aarteil S."/>
            <person name="Calhoun S."/>
            <person name="Haridas S."/>
            <person name="Kuo A."/>
            <person name="Mondo S."/>
            <person name="Pangilinan J."/>
            <person name="Riley R."/>
            <person name="LaButti K."/>
            <person name="Andreopoulos B."/>
            <person name="Lipzen A."/>
            <person name="Chen C."/>
            <person name="Yan M."/>
            <person name="Daum C."/>
            <person name="Ng V."/>
            <person name="Clum A."/>
            <person name="Steindorff A."/>
            <person name="Ohm R.A."/>
            <person name="Martin F."/>
            <person name="Silar P."/>
            <person name="Natvig D.O."/>
            <person name="Lalanne C."/>
            <person name="Gautier V."/>
            <person name="Ament-Velasquez S.L."/>
            <person name="Kruys A."/>
            <person name="Hutchinson M.I."/>
            <person name="Powell A.J."/>
            <person name="Barry K."/>
            <person name="Miller A.N."/>
            <person name="Grigoriev I.V."/>
            <person name="Debuchy R."/>
            <person name="Gladieux P."/>
            <person name="Hiltunen Thoren M."/>
            <person name="Johannesson H."/>
        </authorList>
    </citation>
    <scope>NUCLEOTIDE SEQUENCE</scope>
    <source>
        <strain evidence="2">CBS 958.72</strain>
    </source>
</reference>
<sequence>MEFAPQQQQQPQQEFNKNPRFRQTLSRTPPTIPPHMSSHATLSAAADDRKARLAKLKSLKRKQPGEDHDNDGGDGAAPSHDHNDDSTTNNNNNDNNGDAPPSPPSNDVARLHLSGRNYDAAARGPKLGFEAPPTLGLETATLEEQAASLEEASRRQAAADAADDKGIDLFKLQPKKPNWDLKRELGRKLEVLNVRTDNAIARLVRERLAAKKAAASSSQSQSQSSEKAAAGSGDLLDGAALVEGMRLREKEEEEETRRERELEEADLA</sequence>
<organism evidence="2 3">
    <name type="scientific">Lasiosphaeria ovina</name>
    <dbReference type="NCBI Taxonomy" id="92902"/>
    <lineage>
        <taxon>Eukaryota</taxon>
        <taxon>Fungi</taxon>
        <taxon>Dikarya</taxon>
        <taxon>Ascomycota</taxon>
        <taxon>Pezizomycotina</taxon>
        <taxon>Sordariomycetes</taxon>
        <taxon>Sordariomycetidae</taxon>
        <taxon>Sordariales</taxon>
        <taxon>Lasiosphaeriaceae</taxon>
        <taxon>Lasiosphaeria</taxon>
    </lineage>
</organism>
<feature type="compositionally biased region" description="Low complexity" evidence="1">
    <location>
        <begin position="1"/>
        <end position="13"/>
    </location>
</feature>
<keyword evidence="3" id="KW-1185">Reference proteome</keyword>
<feature type="compositionally biased region" description="Basic and acidic residues" evidence="1">
    <location>
        <begin position="245"/>
        <end position="261"/>
    </location>
</feature>
<dbReference type="Pfam" id="PF08315">
    <property type="entry name" value="cwf18"/>
    <property type="match status" value="1"/>
</dbReference>
<feature type="compositionally biased region" description="Low complexity" evidence="1">
    <location>
        <begin position="86"/>
        <end position="99"/>
    </location>
</feature>
<name>A0AAE0KAQ8_9PEZI</name>
<dbReference type="EMBL" id="JAULSN010000004">
    <property type="protein sequence ID" value="KAK3373358.1"/>
    <property type="molecule type" value="Genomic_DNA"/>
</dbReference>
<comment type="caution">
    <text evidence="2">The sequence shown here is derived from an EMBL/GenBank/DDBJ whole genome shotgun (WGS) entry which is preliminary data.</text>
</comment>
<feature type="compositionally biased region" description="Low complexity" evidence="1">
    <location>
        <begin position="211"/>
        <end position="241"/>
    </location>
</feature>
<dbReference type="InterPro" id="IPR013169">
    <property type="entry name" value="mRNA_splic_Cwf18-like"/>
</dbReference>
<evidence type="ECO:0000256" key="1">
    <source>
        <dbReference type="SAM" id="MobiDB-lite"/>
    </source>
</evidence>
<feature type="region of interest" description="Disordered" evidence="1">
    <location>
        <begin position="1"/>
        <end position="110"/>
    </location>
</feature>
<feature type="region of interest" description="Disordered" evidence="1">
    <location>
        <begin position="211"/>
        <end position="268"/>
    </location>
</feature>
<dbReference type="AlphaFoldDB" id="A0AAE0KAQ8"/>
<gene>
    <name evidence="2" type="ORF">B0T24DRAFT_622895</name>
</gene>
<feature type="compositionally biased region" description="Basic residues" evidence="1">
    <location>
        <begin position="52"/>
        <end position="62"/>
    </location>
</feature>
<dbReference type="GO" id="GO:0071014">
    <property type="term" value="C:post-mRNA release spliceosomal complex"/>
    <property type="evidence" value="ECO:0007669"/>
    <property type="project" value="TreeGrafter"/>
</dbReference>
<evidence type="ECO:0000313" key="2">
    <source>
        <dbReference type="EMBL" id="KAK3373358.1"/>
    </source>
</evidence>